<protein>
    <submittedName>
        <fullName evidence="1">Uncharacterized protein</fullName>
    </submittedName>
</protein>
<gene>
    <name evidence="1" type="ORF">EV193_103184</name>
</gene>
<name>A0A4Q7KX53_9PSEU</name>
<sequence length="317" mass="35042">MPDHTTEDLPPSLASALRYGAFHDALRLAIAHRGLSLSRLRAHLVQRNVEVGQSTLSYWQRGHRRPEIPQALPTVRALESVLLLPADSLVTLLGPRQPRNGHLAMKASYSELRPDTTGPVVDDLLAELGTHTASTRYNADVTLLAVHTEITLDDRGAMTTVASRTVVRSRADRPDRYTIVYTGDPGQRTSPAQLHAGDGCRVGRIRRHGEDTLAAELFFDRRLADDEVHVFSYTVRDTSETPSPGYFRMLRDPVSSYLLQIRFSPTHLPARCVREFRAHENSTPTDREHLVCGLGSVASAYFQAAGPGIAGIALEWN</sequence>
<dbReference type="RefSeq" id="WP_130343862.1">
    <property type="nucleotide sequence ID" value="NZ_SGWQ01000003.1"/>
</dbReference>
<dbReference type="AlphaFoldDB" id="A0A4Q7KX53"/>
<evidence type="ECO:0000313" key="2">
    <source>
        <dbReference type="Proteomes" id="UP000294257"/>
    </source>
</evidence>
<proteinExistence type="predicted"/>
<dbReference type="Proteomes" id="UP000294257">
    <property type="component" value="Unassembled WGS sequence"/>
</dbReference>
<reference evidence="1 2" key="1">
    <citation type="submission" date="2019-02" db="EMBL/GenBank/DDBJ databases">
        <title>Genomic Encyclopedia of Type Strains, Phase IV (KMG-IV): sequencing the most valuable type-strain genomes for metagenomic binning, comparative biology and taxonomic classification.</title>
        <authorList>
            <person name="Goeker M."/>
        </authorList>
    </citation>
    <scope>NUCLEOTIDE SEQUENCE [LARGE SCALE GENOMIC DNA]</scope>
    <source>
        <strain evidence="1 2">DSM 101727</strain>
    </source>
</reference>
<dbReference type="OrthoDB" id="3690688at2"/>
<comment type="caution">
    <text evidence="1">The sequence shown here is derived from an EMBL/GenBank/DDBJ whole genome shotgun (WGS) entry which is preliminary data.</text>
</comment>
<organism evidence="1 2">
    <name type="scientific">Herbihabitans rhizosphaerae</name>
    <dbReference type="NCBI Taxonomy" id="1872711"/>
    <lineage>
        <taxon>Bacteria</taxon>
        <taxon>Bacillati</taxon>
        <taxon>Actinomycetota</taxon>
        <taxon>Actinomycetes</taxon>
        <taxon>Pseudonocardiales</taxon>
        <taxon>Pseudonocardiaceae</taxon>
        <taxon>Herbihabitans</taxon>
    </lineage>
</organism>
<evidence type="ECO:0000313" key="1">
    <source>
        <dbReference type="EMBL" id="RZS40870.1"/>
    </source>
</evidence>
<accession>A0A4Q7KX53</accession>
<keyword evidence="2" id="KW-1185">Reference proteome</keyword>
<dbReference type="EMBL" id="SGWQ01000003">
    <property type="protein sequence ID" value="RZS40870.1"/>
    <property type="molecule type" value="Genomic_DNA"/>
</dbReference>